<dbReference type="RefSeq" id="XP_060338333.1">
    <property type="nucleotide sequence ID" value="XM_060469175.1"/>
</dbReference>
<dbReference type="EMBL" id="JAUEPS010000002">
    <property type="protein sequence ID" value="KAK0468058.1"/>
    <property type="molecule type" value="Genomic_DNA"/>
</dbReference>
<proteinExistence type="predicted"/>
<evidence type="ECO:0000313" key="1">
    <source>
        <dbReference type="EMBL" id="KAK0468058.1"/>
    </source>
</evidence>
<sequence>MAYFGRVGGSSCERDRSSNWRLTKDQEARRCRGNSGYMVLAMARQFISLSDRYYLKGKESGTRLQPSLILTGAAIPHVIWGQDAVHYSLGGAFIFREKLDLQILLPPSRIQEAVKLLAPSYSPMSCEEIDGEKRALTASKKGICIVDYTLAFRDRPDDFARLKALQRGTKSDPYRVLLISNTIFNYNLDDIVQVSLPLCPDLPFPSVPALVHLMPIHIQKWIDAGYSPQSWAFIEICQYMLESAINDSFCEEVEEEYHDADDLPTRLKEMIVCLDEREKGWVYDYFLLDGESDGESDDEAIWDTIFPPSVAKTDSHGK</sequence>
<gene>
    <name evidence="1" type="ORF">EV420DRAFT_1473823</name>
</gene>
<protein>
    <submittedName>
        <fullName evidence="1">Uncharacterized protein</fullName>
    </submittedName>
</protein>
<reference evidence="1" key="1">
    <citation type="submission" date="2023-06" db="EMBL/GenBank/DDBJ databases">
        <authorList>
            <consortium name="Lawrence Berkeley National Laboratory"/>
            <person name="Ahrendt S."/>
            <person name="Sahu N."/>
            <person name="Indic B."/>
            <person name="Wong-Bajracharya J."/>
            <person name="Merenyi Z."/>
            <person name="Ke H.-M."/>
            <person name="Monk M."/>
            <person name="Kocsube S."/>
            <person name="Drula E."/>
            <person name="Lipzen A."/>
            <person name="Balint B."/>
            <person name="Henrissat B."/>
            <person name="Andreopoulos B."/>
            <person name="Martin F.M."/>
            <person name="Harder C.B."/>
            <person name="Rigling D."/>
            <person name="Ford K.L."/>
            <person name="Foster G.D."/>
            <person name="Pangilinan J."/>
            <person name="Papanicolaou A."/>
            <person name="Barry K."/>
            <person name="LaButti K."/>
            <person name="Viragh M."/>
            <person name="Koriabine M."/>
            <person name="Yan M."/>
            <person name="Riley R."/>
            <person name="Champramary S."/>
            <person name="Plett K.L."/>
            <person name="Tsai I.J."/>
            <person name="Slot J."/>
            <person name="Sipos G."/>
            <person name="Plett J."/>
            <person name="Nagy L.G."/>
            <person name="Grigoriev I.V."/>
        </authorList>
    </citation>
    <scope>NUCLEOTIDE SEQUENCE</scope>
    <source>
        <strain evidence="1">CCBAS 213</strain>
    </source>
</reference>
<dbReference type="GeneID" id="85352723"/>
<evidence type="ECO:0000313" key="2">
    <source>
        <dbReference type="Proteomes" id="UP001175211"/>
    </source>
</evidence>
<keyword evidence="2" id="KW-1185">Reference proteome</keyword>
<accession>A0AA39TW05</accession>
<dbReference type="AlphaFoldDB" id="A0AA39TW05"/>
<dbReference type="Proteomes" id="UP001175211">
    <property type="component" value="Unassembled WGS sequence"/>
</dbReference>
<comment type="caution">
    <text evidence="1">The sequence shown here is derived from an EMBL/GenBank/DDBJ whole genome shotgun (WGS) entry which is preliminary data.</text>
</comment>
<organism evidence="1 2">
    <name type="scientific">Armillaria tabescens</name>
    <name type="common">Ringless honey mushroom</name>
    <name type="synonym">Agaricus tabescens</name>
    <dbReference type="NCBI Taxonomy" id="1929756"/>
    <lineage>
        <taxon>Eukaryota</taxon>
        <taxon>Fungi</taxon>
        <taxon>Dikarya</taxon>
        <taxon>Basidiomycota</taxon>
        <taxon>Agaricomycotina</taxon>
        <taxon>Agaricomycetes</taxon>
        <taxon>Agaricomycetidae</taxon>
        <taxon>Agaricales</taxon>
        <taxon>Marasmiineae</taxon>
        <taxon>Physalacriaceae</taxon>
        <taxon>Desarmillaria</taxon>
    </lineage>
</organism>
<name>A0AA39TW05_ARMTA</name>